<dbReference type="Pfam" id="PF13417">
    <property type="entry name" value="GST_N_3"/>
    <property type="match status" value="1"/>
</dbReference>
<protein>
    <recommendedName>
        <fullName evidence="6">Glutathione S-transferase</fullName>
    </recommendedName>
</protein>
<dbReference type="AlphaFoldDB" id="A0A1V8T1U7"/>
<dbReference type="InterPro" id="IPR010987">
    <property type="entry name" value="Glutathione-S-Trfase_C-like"/>
</dbReference>
<dbReference type="InterPro" id="IPR040079">
    <property type="entry name" value="Glutathione_S-Trfase"/>
</dbReference>
<evidence type="ECO:0000313" key="4">
    <source>
        <dbReference type="EMBL" id="OQO05386.1"/>
    </source>
</evidence>
<dbReference type="Gene3D" id="3.40.30.10">
    <property type="entry name" value="Glutaredoxin"/>
    <property type="match status" value="1"/>
</dbReference>
<evidence type="ECO:0000313" key="5">
    <source>
        <dbReference type="Proteomes" id="UP000192596"/>
    </source>
</evidence>
<dbReference type="PANTHER" id="PTHR44051">
    <property type="entry name" value="GLUTATHIONE S-TRANSFERASE-RELATED"/>
    <property type="match status" value="1"/>
</dbReference>
<dbReference type="InParanoid" id="A0A1V8T1U7"/>
<dbReference type="EMBL" id="NAJO01000019">
    <property type="protein sequence ID" value="OQO05386.1"/>
    <property type="molecule type" value="Genomic_DNA"/>
</dbReference>
<dbReference type="CDD" id="cd03046">
    <property type="entry name" value="GST_N_GTT1_like"/>
    <property type="match status" value="1"/>
</dbReference>
<dbReference type="InterPro" id="IPR004045">
    <property type="entry name" value="Glutathione_S-Trfase_N"/>
</dbReference>
<keyword evidence="5" id="KW-1185">Reference proteome</keyword>
<dbReference type="SUPFAM" id="SSF47616">
    <property type="entry name" value="GST C-terminal domain-like"/>
    <property type="match status" value="1"/>
</dbReference>
<dbReference type="PROSITE" id="PS50404">
    <property type="entry name" value="GST_NTER"/>
    <property type="match status" value="1"/>
</dbReference>
<comment type="caution">
    <text evidence="4">The sequence shown here is derived from an EMBL/GenBank/DDBJ whole genome shotgun (WGS) entry which is preliminary data.</text>
</comment>
<dbReference type="STRING" id="1507870.A0A1V8T1U7"/>
<feature type="domain" description="GST N-terminal" evidence="2">
    <location>
        <begin position="2"/>
        <end position="83"/>
    </location>
</feature>
<dbReference type="Proteomes" id="UP000192596">
    <property type="component" value="Unassembled WGS sequence"/>
</dbReference>
<comment type="similarity">
    <text evidence="1">Belongs to the GST superfamily.</text>
</comment>
<accession>A0A1V8T1U7</accession>
<feature type="domain" description="GST C-terminal" evidence="3">
    <location>
        <begin position="90"/>
        <end position="215"/>
    </location>
</feature>
<dbReference type="OrthoDB" id="2309723at2759"/>
<dbReference type="Pfam" id="PF14497">
    <property type="entry name" value="GST_C_3"/>
    <property type="match status" value="1"/>
</dbReference>
<dbReference type="InterPro" id="IPR036249">
    <property type="entry name" value="Thioredoxin-like_sf"/>
</dbReference>
<evidence type="ECO:0000256" key="1">
    <source>
        <dbReference type="ARBA" id="ARBA00007409"/>
    </source>
</evidence>
<sequence length="215" mass="24118">MAPQITLYFLQASRCIRSAWLLEELGLDYTVKFAPRENGAAPPVFKKEAGGLGKFPMLTDGDLTLAESGNIAEYLCDTYDTSRRFLPDLGNPKRYAVLQWVHASEATFALHGLAILYARWNQKSGNVEETEAGLSKNVIKDLEYFEAELTKSSGKFLFGDEVTAADISMHFSLVFILARELGTKGRKFERTEKYIKDCEATESYRKAVQKSGHQL</sequence>
<evidence type="ECO:0008006" key="6">
    <source>
        <dbReference type="Google" id="ProtNLM"/>
    </source>
</evidence>
<reference evidence="5" key="1">
    <citation type="submission" date="2017-03" db="EMBL/GenBank/DDBJ databases">
        <title>Genomes of endolithic fungi from Antarctica.</title>
        <authorList>
            <person name="Coleine C."/>
            <person name="Masonjones S."/>
            <person name="Stajich J.E."/>
        </authorList>
    </citation>
    <scope>NUCLEOTIDE SEQUENCE [LARGE SCALE GENOMIC DNA]</scope>
    <source>
        <strain evidence="5">CCFEE 5527</strain>
    </source>
</reference>
<dbReference type="SFLD" id="SFLDS00019">
    <property type="entry name" value="Glutathione_Transferase_(cytos"/>
    <property type="match status" value="1"/>
</dbReference>
<dbReference type="InterPro" id="IPR004046">
    <property type="entry name" value="GST_C"/>
</dbReference>
<organism evidence="4 5">
    <name type="scientific">Cryoendolithus antarcticus</name>
    <dbReference type="NCBI Taxonomy" id="1507870"/>
    <lineage>
        <taxon>Eukaryota</taxon>
        <taxon>Fungi</taxon>
        <taxon>Dikarya</taxon>
        <taxon>Ascomycota</taxon>
        <taxon>Pezizomycotina</taxon>
        <taxon>Dothideomycetes</taxon>
        <taxon>Dothideomycetidae</taxon>
        <taxon>Cladosporiales</taxon>
        <taxon>Cladosporiaceae</taxon>
        <taxon>Cryoendolithus</taxon>
    </lineage>
</organism>
<evidence type="ECO:0000259" key="2">
    <source>
        <dbReference type="PROSITE" id="PS50404"/>
    </source>
</evidence>
<dbReference type="SFLD" id="SFLDG00358">
    <property type="entry name" value="Main_(cytGST)"/>
    <property type="match status" value="1"/>
</dbReference>
<dbReference type="InterPro" id="IPR036282">
    <property type="entry name" value="Glutathione-S-Trfase_C_sf"/>
</dbReference>
<gene>
    <name evidence="4" type="ORF">B0A48_09154</name>
</gene>
<dbReference type="PANTHER" id="PTHR44051:SF9">
    <property type="entry name" value="GLUTATHIONE S-TRANSFERASE 1"/>
    <property type="match status" value="1"/>
</dbReference>
<dbReference type="PROSITE" id="PS50405">
    <property type="entry name" value="GST_CTER"/>
    <property type="match status" value="1"/>
</dbReference>
<name>A0A1V8T1U7_9PEZI</name>
<dbReference type="SUPFAM" id="SSF52833">
    <property type="entry name" value="Thioredoxin-like"/>
    <property type="match status" value="1"/>
</dbReference>
<evidence type="ECO:0000259" key="3">
    <source>
        <dbReference type="PROSITE" id="PS50405"/>
    </source>
</evidence>
<dbReference type="Gene3D" id="1.20.1050.10">
    <property type="match status" value="1"/>
</dbReference>
<proteinExistence type="inferred from homology"/>